<feature type="compositionally biased region" description="Basic and acidic residues" evidence="1">
    <location>
        <begin position="12"/>
        <end position="21"/>
    </location>
</feature>
<evidence type="ECO:0000313" key="3">
    <source>
        <dbReference type="EMBL" id="KAH8025132.1"/>
    </source>
</evidence>
<dbReference type="EMBL" id="JABSTU010000007">
    <property type="protein sequence ID" value="KAH8025132.1"/>
    <property type="molecule type" value="Genomic_DNA"/>
</dbReference>
<reference evidence="3" key="2">
    <citation type="submission" date="2021-09" db="EMBL/GenBank/DDBJ databases">
        <authorList>
            <person name="Jia N."/>
            <person name="Wang J."/>
            <person name="Shi W."/>
            <person name="Du L."/>
            <person name="Sun Y."/>
            <person name="Zhan W."/>
            <person name="Jiang J."/>
            <person name="Wang Q."/>
            <person name="Zhang B."/>
            <person name="Ji P."/>
            <person name="Sakyi L.B."/>
            <person name="Cui X."/>
            <person name="Yuan T."/>
            <person name="Jiang B."/>
            <person name="Yang W."/>
            <person name="Lam T.T.-Y."/>
            <person name="Chang Q."/>
            <person name="Ding S."/>
            <person name="Wang X."/>
            <person name="Zhu J."/>
            <person name="Ruan X."/>
            <person name="Zhao L."/>
            <person name="Wei J."/>
            <person name="Que T."/>
            <person name="Du C."/>
            <person name="Cheng J."/>
            <person name="Dai P."/>
            <person name="Han X."/>
            <person name="Huang E."/>
            <person name="Gao Y."/>
            <person name="Liu J."/>
            <person name="Shao H."/>
            <person name="Ye R."/>
            <person name="Li L."/>
            <person name="Wei W."/>
            <person name="Wang X."/>
            <person name="Wang C."/>
            <person name="Huo Q."/>
            <person name="Li W."/>
            <person name="Guo W."/>
            <person name="Chen H."/>
            <person name="Chen S."/>
            <person name="Zhou L."/>
            <person name="Zhou L."/>
            <person name="Ni X."/>
            <person name="Tian J."/>
            <person name="Zhou Y."/>
            <person name="Sheng Y."/>
            <person name="Liu T."/>
            <person name="Pan Y."/>
            <person name="Xia L."/>
            <person name="Li J."/>
            <person name="Zhao F."/>
            <person name="Cao W."/>
        </authorList>
    </citation>
    <scope>NUCLEOTIDE SEQUENCE</scope>
    <source>
        <strain evidence="3">Rmic-2018</strain>
        <tissue evidence="3">Larvae</tissue>
    </source>
</reference>
<proteinExistence type="predicted"/>
<organism evidence="3 4">
    <name type="scientific">Rhipicephalus microplus</name>
    <name type="common">Cattle tick</name>
    <name type="synonym">Boophilus microplus</name>
    <dbReference type="NCBI Taxonomy" id="6941"/>
    <lineage>
        <taxon>Eukaryota</taxon>
        <taxon>Metazoa</taxon>
        <taxon>Ecdysozoa</taxon>
        <taxon>Arthropoda</taxon>
        <taxon>Chelicerata</taxon>
        <taxon>Arachnida</taxon>
        <taxon>Acari</taxon>
        <taxon>Parasitiformes</taxon>
        <taxon>Ixodida</taxon>
        <taxon>Ixodoidea</taxon>
        <taxon>Ixodidae</taxon>
        <taxon>Rhipicephalinae</taxon>
        <taxon>Rhipicephalus</taxon>
        <taxon>Boophilus</taxon>
    </lineage>
</organism>
<feature type="region of interest" description="Disordered" evidence="1">
    <location>
        <begin position="1"/>
        <end position="46"/>
    </location>
</feature>
<dbReference type="Proteomes" id="UP000821866">
    <property type="component" value="Unassembled WGS sequence"/>
</dbReference>
<evidence type="ECO:0000256" key="2">
    <source>
        <dbReference type="SAM" id="Phobius"/>
    </source>
</evidence>
<feature type="transmembrane region" description="Helical" evidence="2">
    <location>
        <begin position="253"/>
        <end position="274"/>
    </location>
</feature>
<feature type="region of interest" description="Disordered" evidence="1">
    <location>
        <begin position="313"/>
        <end position="341"/>
    </location>
</feature>
<keyword evidence="2" id="KW-1133">Transmembrane helix</keyword>
<evidence type="ECO:0000313" key="4">
    <source>
        <dbReference type="Proteomes" id="UP000821866"/>
    </source>
</evidence>
<comment type="caution">
    <text evidence="3">The sequence shown here is derived from an EMBL/GenBank/DDBJ whole genome shotgun (WGS) entry which is preliminary data.</text>
</comment>
<keyword evidence="4" id="KW-1185">Reference proteome</keyword>
<protein>
    <submittedName>
        <fullName evidence="3">Uncharacterized protein</fullName>
    </submittedName>
</protein>
<gene>
    <name evidence="3" type="ORF">HPB51_003974</name>
</gene>
<keyword evidence="2" id="KW-0812">Transmembrane</keyword>
<evidence type="ECO:0000256" key="1">
    <source>
        <dbReference type="SAM" id="MobiDB-lite"/>
    </source>
</evidence>
<reference evidence="3" key="1">
    <citation type="journal article" date="2020" name="Cell">
        <title>Large-Scale Comparative Analyses of Tick Genomes Elucidate Their Genetic Diversity and Vector Capacities.</title>
        <authorList>
            <consortium name="Tick Genome and Microbiome Consortium (TIGMIC)"/>
            <person name="Jia N."/>
            <person name="Wang J."/>
            <person name="Shi W."/>
            <person name="Du L."/>
            <person name="Sun Y."/>
            <person name="Zhan W."/>
            <person name="Jiang J.F."/>
            <person name="Wang Q."/>
            <person name="Zhang B."/>
            <person name="Ji P."/>
            <person name="Bell-Sakyi L."/>
            <person name="Cui X.M."/>
            <person name="Yuan T.T."/>
            <person name="Jiang B.G."/>
            <person name="Yang W.F."/>
            <person name="Lam T.T."/>
            <person name="Chang Q.C."/>
            <person name="Ding S.J."/>
            <person name="Wang X.J."/>
            <person name="Zhu J.G."/>
            <person name="Ruan X.D."/>
            <person name="Zhao L."/>
            <person name="Wei J.T."/>
            <person name="Ye R.Z."/>
            <person name="Que T.C."/>
            <person name="Du C.H."/>
            <person name="Zhou Y.H."/>
            <person name="Cheng J.X."/>
            <person name="Dai P.F."/>
            <person name="Guo W.B."/>
            <person name="Han X.H."/>
            <person name="Huang E.J."/>
            <person name="Li L.F."/>
            <person name="Wei W."/>
            <person name="Gao Y.C."/>
            <person name="Liu J.Z."/>
            <person name="Shao H.Z."/>
            <person name="Wang X."/>
            <person name="Wang C.C."/>
            <person name="Yang T.C."/>
            <person name="Huo Q.B."/>
            <person name="Li W."/>
            <person name="Chen H.Y."/>
            <person name="Chen S.E."/>
            <person name="Zhou L.G."/>
            <person name="Ni X.B."/>
            <person name="Tian J.H."/>
            <person name="Sheng Y."/>
            <person name="Liu T."/>
            <person name="Pan Y.S."/>
            <person name="Xia L.Y."/>
            <person name="Li J."/>
            <person name="Zhao F."/>
            <person name="Cao W.C."/>
        </authorList>
    </citation>
    <scope>NUCLEOTIDE SEQUENCE</scope>
    <source>
        <strain evidence="3">Rmic-2018</strain>
    </source>
</reference>
<keyword evidence="2" id="KW-0472">Membrane</keyword>
<dbReference type="AlphaFoldDB" id="A0A9J6DT24"/>
<accession>A0A9J6DT24</accession>
<name>A0A9J6DT24_RHIMP</name>
<sequence length="362" mass="39569">MSASQSAISPRDFTRKADETGSPKSRKRRTTGASSPARHILPELPPVVPPLNVASPPWLLPSEMRAPLIGPPLLPQQEQQSHLPSTMYVPCHDQNCEAFPKISEVPWGLDSVPPPHVPDHQYTHFSPIPGQPLPPPILTHGSTLPQMQYTTGPLQPAPTLSYDPMGGYQVNRERLEPGYSPFPSQGQSAYPNDRMPPGILRHYVSRANDGSRRWQEKSACLRLTQKRAAPVAPQAPARCQMTAGGSKKVRDNAWLALGLGCAGFLVFVGLYALLNVAVNGRRSAHDGVNPMTVQAEYDGPLAARHRFEAPKSQVMNAPSTGDAVKSRSSGVLTEKDASRKERSSWLNFEVADDSVMVRHKVR</sequence>